<dbReference type="InterPro" id="IPR036291">
    <property type="entry name" value="NAD(P)-bd_dom_sf"/>
</dbReference>
<feature type="region of interest" description="Disordered" evidence="3">
    <location>
        <begin position="442"/>
        <end position="495"/>
    </location>
</feature>
<evidence type="ECO:0000313" key="5">
    <source>
        <dbReference type="EnsemblMetazoa" id="PPA40575.1"/>
    </source>
</evidence>
<dbReference type="InterPro" id="IPR005097">
    <property type="entry name" value="Sacchrp_dh_NADP-bd"/>
</dbReference>
<dbReference type="Pfam" id="PF03435">
    <property type="entry name" value="Sacchrp_dh_NADP"/>
    <property type="match status" value="1"/>
</dbReference>
<reference evidence="6" key="1">
    <citation type="journal article" date="2008" name="Nat. Genet.">
        <title>The Pristionchus pacificus genome provides a unique perspective on nematode lifestyle and parasitism.</title>
        <authorList>
            <person name="Dieterich C."/>
            <person name="Clifton S.W."/>
            <person name="Schuster L.N."/>
            <person name="Chinwalla A."/>
            <person name="Delehaunty K."/>
            <person name="Dinkelacker I."/>
            <person name="Fulton L."/>
            <person name="Fulton R."/>
            <person name="Godfrey J."/>
            <person name="Minx P."/>
            <person name="Mitreva M."/>
            <person name="Roeseler W."/>
            <person name="Tian H."/>
            <person name="Witte H."/>
            <person name="Yang S.P."/>
            <person name="Wilson R.K."/>
            <person name="Sommer R.J."/>
        </authorList>
    </citation>
    <scope>NUCLEOTIDE SEQUENCE [LARGE SCALE GENOMIC DNA]</scope>
    <source>
        <strain evidence="6">PS312</strain>
    </source>
</reference>
<dbReference type="Gene3D" id="3.40.50.720">
    <property type="entry name" value="NAD(P)-binding Rossmann-like Domain"/>
    <property type="match status" value="1"/>
</dbReference>
<dbReference type="Gene3D" id="3.30.420.10">
    <property type="entry name" value="Ribonuclease H-like superfamily/Ribonuclease H"/>
    <property type="match status" value="1"/>
</dbReference>
<protein>
    <submittedName>
        <fullName evidence="5">Sacchrp_dh_NADP domain-containing protein</fullName>
    </submittedName>
</protein>
<feature type="domain" description="Saccharopine dehydrogenase NADP binding" evidence="4">
    <location>
        <begin position="10"/>
        <end position="155"/>
    </location>
</feature>
<comment type="similarity">
    <text evidence="1">Belongs to the saccharopine dehydrogenase family.</text>
</comment>
<evidence type="ECO:0000256" key="3">
    <source>
        <dbReference type="SAM" id="MobiDB-lite"/>
    </source>
</evidence>
<accession>A0A2A6C4E3</accession>
<accession>A0A8R1UTP5</accession>
<keyword evidence="6" id="KW-1185">Reference proteome</keyword>
<feature type="coiled-coil region" evidence="2">
    <location>
        <begin position="373"/>
        <end position="403"/>
    </location>
</feature>
<gene>
    <name evidence="5" type="primary">WBGene00278944</name>
</gene>
<proteinExistence type="inferred from homology"/>
<evidence type="ECO:0000256" key="1">
    <source>
        <dbReference type="ARBA" id="ARBA00038048"/>
    </source>
</evidence>
<dbReference type="GO" id="GO:0003676">
    <property type="term" value="F:nucleic acid binding"/>
    <property type="evidence" value="ECO:0007669"/>
    <property type="project" value="InterPro"/>
</dbReference>
<reference evidence="5" key="2">
    <citation type="submission" date="2022-06" db="UniProtKB">
        <authorList>
            <consortium name="EnsemblMetazoa"/>
        </authorList>
    </citation>
    <scope>IDENTIFICATION</scope>
    <source>
        <strain evidence="5">PS312</strain>
    </source>
</reference>
<dbReference type="InterPro" id="IPR036397">
    <property type="entry name" value="RNaseH_sf"/>
</dbReference>
<dbReference type="Proteomes" id="UP000005239">
    <property type="component" value="Unassembled WGS sequence"/>
</dbReference>
<dbReference type="OrthoDB" id="5854164at2759"/>
<evidence type="ECO:0000259" key="4">
    <source>
        <dbReference type="Pfam" id="PF03435"/>
    </source>
</evidence>
<dbReference type="PANTHER" id="PTHR12286">
    <property type="entry name" value="SACCHAROPINE DEHYDROGENASE-LIKE OXIDOREDUCTASE"/>
    <property type="match status" value="1"/>
</dbReference>
<dbReference type="EnsemblMetazoa" id="PPA40575.1">
    <property type="protein sequence ID" value="PPA40575.1"/>
    <property type="gene ID" value="WBGene00278944"/>
</dbReference>
<keyword evidence="2" id="KW-0175">Coiled coil</keyword>
<name>A0A2A6C4E3_PRIPA</name>
<dbReference type="SUPFAM" id="SSF51735">
    <property type="entry name" value="NAD(P)-binding Rossmann-fold domains"/>
    <property type="match status" value="1"/>
</dbReference>
<dbReference type="InterPro" id="IPR051276">
    <property type="entry name" value="Saccharopine_DH-like_oxidrdct"/>
</dbReference>
<dbReference type="AlphaFoldDB" id="A0A2A6C4E3"/>
<sequence>MKIMSSRYDIVVYGATGFTGVYVVRTLANISLFQNKSIAVAGRSEDKLRATLEEVFRETGKNSIDFSVQEICNYSGNESVRKFPIIIADNSKEESLTNMARQAKVIINTVGPYILHGEAVVRAAINNGASHVDISGEPAMMSDSEYDRIYALKDEGKSLAVIGETVGMDWRRVKRILDSRILRAILKSVTYLEKRERERSRREEARARWEEEVTDDLTGIKAFMQLAADTRESDGVDMSTVVRTMETIEDSVATMDRKVDEVAERMPQKLDIEYVFMSEEAVKELDKPGESSARFAQRLSEKIFSEEHLLLPVEYRNWKKYDWICNVVYRRRAYTERNVTFSKCQSDIKSHLDQKARRLRDKLDVPHPKPYRQLKEEERMKRKEETAARMEEIRLAAEEKQRAIRQAKVGAAVRVAAQQQGWIDVDGEVNVYNVPRSPHIIHRGRVRHPARASASPSRKFSPLPDRQRSNSDPPRGSQPMEEEEMDQWGGMEGDEMREVESMMDDGGRERRRGMREYTEFSDLGGNIVVQVRASLDLTRKQEKYGFFVRDANQEKRVGWATEKKESREMFMNIFFVDESSVILQNDSCFVWTKSNDPYGHIPARVAHPARVMIWVGISMMGATEIKVMGPKERLDSEGYCKIIEEFYLPAAKKLYGFNCRLVQDNASVHTSAYTKKRLEEMKVKVSGSVASPSPDMNPVEQVFNYLKDRLRNEYKPKNKAELVEAIHRFQTDYLTRDYCQRLIRRIHQVMTQVIRRDGKPVRGKKD</sequence>
<dbReference type="PANTHER" id="PTHR12286:SF5">
    <property type="entry name" value="SACCHAROPINE DEHYDROGENASE-LIKE OXIDOREDUCTASE"/>
    <property type="match status" value="1"/>
</dbReference>
<organism evidence="5 6">
    <name type="scientific">Pristionchus pacificus</name>
    <name type="common">Parasitic nematode worm</name>
    <dbReference type="NCBI Taxonomy" id="54126"/>
    <lineage>
        <taxon>Eukaryota</taxon>
        <taxon>Metazoa</taxon>
        <taxon>Ecdysozoa</taxon>
        <taxon>Nematoda</taxon>
        <taxon>Chromadorea</taxon>
        <taxon>Rhabditida</taxon>
        <taxon>Rhabditina</taxon>
        <taxon>Diplogasteromorpha</taxon>
        <taxon>Diplogasteroidea</taxon>
        <taxon>Neodiplogasteridae</taxon>
        <taxon>Pristionchus</taxon>
    </lineage>
</organism>
<feature type="compositionally biased region" description="Acidic residues" evidence="3">
    <location>
        <begin position="480"/>
        <end position="493"/>
    </location>
</feature>
<evidence type="ECO:0000256" key="2">
    <source>
        <dbReference type="SAM" id="Coils"/>
    </source>
</evidence>
<evidence type="ECO:0000313" key="6">
    <source>
        <dbReference type="Proteomes" id="UP000005239"/>
    </source>
</evidence>